<evidence type="ECO:0000256" key="4">
    <source>
        <dbReference type="ARBA" id="ARBA00022692"/>
    </source>
</evidence>
<dbReference type="GO" id="GO:0015031">
    <property type="term" value="P:protein transport"/>
    <property type="evidence" value="ECO:0007669"/>
    <property type="project" value="UniProtKB-KW"/>
</dbReference>
<keyword evidence="10" id="KW-1185">Reference proteome</keyword>
<dbReference type="PANTHER" id="PTHR30558:SF3">
    <property type="entry name" value="BIOPOLYMER TRANSPORT PROTEIN EXBD-RELATED"/>
    <property type="match status" value="1"/>
</dbReference>
<gene>
    <name evidence="9" type="ORF">TTHT_1270</name>
</gene>
<protein>
    <submittedName>
        <fullName evidence="9">Biopolymer transport protein ExbD</fullName>
    </submittedName>
</protein>
<organism evidence="9 10">
    <name type="scientific">Thermotomaculum hydrothermale</name>
    <dbReference type="NCBI Taxonomy" id="981385"/>
    <lineage>
        <taxon>Bacteria</taxon>
        <taxon>Pseudomonadati</taxon>
        <taxon>Acidobacteriota</taxon>
        <taxon>Holophagae</taxon>
        <taxon>Thermotomaculales</taxon>
        <taxon>Thermotomaculaceae</taxon>
        <taxon>Thermotomaculum</taxon>
    </lineage>
</organism>
<keyword evidence="7" id="KW-0653">Protein transport</keyword>
<dbReference type="Proteomes" id="UP000595564">
    <property type="component" value="Chromosome"/>
</dbReference>
<feature type="transmembrane region" description="Helical" evidence="8">
    <location>
        <begin position="12"/>
        <end position="35"/>
    </location>
</feature>
<evidence type="ECO:0000313" key="10">
    <source>
        <dbReference type="Proteomes" id="UP000595564"/>
    </source>
</evidence>
<comment type="similarity">
    <text evidence="2 7">Belongs to the ExbD/TolR family.</text>
</comment>
<name>A0A7R6PZQ5_9BACT</name>
<dbReference type="KEGG" id="thyd:TTHT_1270"/>
<evidence type="ECO:0000256" key="7">
    <source>
        <dbReference type="RuleBase" id="RU003879"/>
    </source>
</evidence>
<evidence type="ECO:0000256" key="5">
    <source>
        <dbReference type="ARBA" id="ARBA00022989"/>
    </source>
</evidence>
<keyword evidence="5 8" id="KW-1133">Transmembrane helix</keyword>
<accession>A0A7R6PZQ5</accession>
<dbReference type="InterPro" id="IPR003400">
    <property type="entry name" value="ExbD"/>
</dbReference>
<dbReference type="EMBL" id="AP017470">
    <property type="protein sequence ID" value="BBB32788.1"/>
    <property type="molecule type" value="Genomic_DNA"/>
</dbReference>
<dbReference type="AlphaFoldDB" id="A0A7R6PZQ5"/>
<sequence length="140" mass="15831">MKLRKTKTIEAYIPTASMADIAFLLIVFFMITTVFQVDKTVLTLPASVVRSEVVKGSAFVVVTEDGYIKVSDGKEDTHPIDASDVLSFAVDLMSKDPEHHVVLKVDKRVKWHVVDKILEQLEQARVKNLQFLTELKTKEQ</sequence>
<keyword evidence="4 7" id="KW-0812">Transmembrane</keyword>
<dbReference type="GO" id="GO:0022857">
    <property type="term" value="F:transmembrane transporter activity"/>
    <property type="evidence" value="ECO:0007669"/>
    <property type="project" value="InterPro"/>
</dbReference>
<evidence type="ECO:0000256" key="2">
    <source>
        <dbReference type="ARBA" id="ARBA00005811"/>
    </source>
</evidence>
<dbReference type="PANTHER" id="PTHR30558">
    <property type="entry name" value="EXBD MEMBRANE COMPONENT OF PMF-DRIVEN MACROMOLECULE IMPORT SYSTEM"/>
    <property type="match status" value="1"/>
</dbReference>
<reference evidence="9 10" key="1">
    <citation type="journal article" date="2012" name="Extremophiles">
        <title>Thermotomaculum hydrothermale gen. nov., sp. nov., a novel heterotrophic thermophile within the phylum Acidobacteria from a deep-sea hydrothermal vent chimney in the Southern Okinawa Trough.</title>
        <authorList>
            <person name="Izumi H."/>
            <person name="Nunoura T."/>
            <person name="Miyazaki M."/>
            <person name="Mino S."/>
            <person name="Toki T."/>
            <person name="Takai K."/>
            <person name="Sako Y."/>
            <person name="Sawabe T."/>
            <person name="Nakagawa S."/>
        </authorList>
    </citation>
    <scope>NUCLEOTIDE SEQUENCE [LARGE SCALE GENOMIC DNA]</scope>
    <source>
        <strain evidence="9 10">AC55</strain>
    </source>
</reference>
<keyword evidence="3" id="KW-1003">Cell membrane</keyword>
<dbReference type="Pfam" id="PF02472">
    <property type="entry name" value="ExbD"/>
    <property type="match status" value="1"/>
</dbReference>
<dbReference type="GO" id="GO:0005886">
    <property type="term" value="C:plasma membrane"/>
    <property type="evidence" value="ECO:0007669"/>
    <property type="project" value="UniProtKB-SubCell"/>
</dbReference>
<evidence type="ECO:0000256" key="8">
    <source>
        <dbReference type="SAM" id="Phobius"/>
    </source>
</evidence>
<comment type="subcellular location">
    <subcellularLocation>
        <location evidence="1">Cell membrane</location>
        <topology evidence="1">Single-pass membrane protein</topology>
    </subcellularLocation>
    <subcellularLocation>
        <location evidence="7">Cell membrane</location>
        <topology evidence="7">Single-pass type II membrane protein</topology>
    </subcellularLocation>
</comment>
<keyword evidence="6 8" id="KW-0472">Membrane</keyword>
<evidence type="ECO:0000256" key="1">
    <source>
        <dbReference type="ARBA" id="ARBA00004162"/>
    </source>
</evidence>
<evidence type="ECO:0000256" key="3">
    <source>
        <dbReference type="ARBA" id="ARBA00022475"/>
    </source>
</evidence>
<evidence type="ECO:0000313" key="9">
    <source>
        <dbReference type="EMBL" id="BBB32788.1"/>
    </source>
</evidence>
<proteinExistence type="inferred from homology"/>
<keyword evidence="7" id="KW-0813">Transport</keyword>
<dbReference type="RefSeq" id="WP_201327092.1">
    <property type="nucleotide sequence ID" value="NZ_AP017470.1"/>
</dbReference>
<evidence type="ECO:0000256" key="6">
    <source>
        <dbReference type="ARBA" id="ARBA00023136"/>
    </source>
</evidence>